<comment type="caution">
    <text evidence="1">The sequence shown here is derived from an EMBL/GenBank/DDBJ whole genome shotgun (WGS) entry which is preliminary data.</text>
</comment>
<dbReference type="AlphaFoldDB" id="A0A2U1MF94"/>
<organism evidence="1 2">
    <name type="scientific">Artemisia annua</name>
    <name type="common">Sweet wormwood</name>
    <dbReference type="NCBI Taxonomy" id="35608"/>
    <lineage>
        <taxon>Eukaryota</taxon>
        <taxon>Viridiplantae</taxon>
        <taxon>Streptophyta</taxon>
        <taxon>Embryophyta</taxon>
        <taxon>Tracheophyta</taxon>
        <taxon>Spermatophyta</taxon>
        <taxon>Magnoliopsida</taxon>
        <taxon>eudicotyledons</taxon>
        <taxon>Gunneridae</taxon>
        <taxon>Pentapetalae</taxon>
        <taxon>asterids</taxon>
        <taxon>campanulids</taxon>
        <taxon>Asterales</taxon>
        <taxon>Asteraceae</taxon>
        <taxon>Asteroideae</taxon>
        <taxon>Anthemideae</taxon>
        <taxon>Artemisiinae</taxon>
        <taxon>Artemisia</taxon>
    </lineage>
</organism>
<evidence type="ECO:0000313" key="1">
    <source>
        <dbReference type="EMBL" id="PWA59917.1"/>
    </source>
</evidence>
<reference evidence="1 2" key="1">
    <citation type="journal article" date="2018" name="Mol. Plant">
        <title>The genome of Artemisia annua provides insight into the evolution of Asteraceae family and artemisinin biosynthesis.</title>
        <authorList>
            <person name="Shen Q."/>
            <person name="Zhang L."/>
            <person name="Liao Z."/>
            <person name="Wang S."/>
            <person name="Yan T."/>
            <person name="Shi P."/>
            <person name="Liu M."/>
            <person name="Fu X."/>
            <person name="Pan Q."/>
            <person name="Wang Y."/>
            <person name="Lv Z."/>
            <person name="Lu X."/>
            <person name="Zhang F."/>
            <person name="Jiang W."/>
            <person name="Ma Y."/>
            <person name="Chen M."/>
            <person name="Hao X."/>
            <person name="Li L."/>
            <person name="Tang Y."/>
            <person name="Lv G."/>
            <person name="Zhou Y."/>
            <person name="Sun X."/>
            <person name="Brodelius P.E."/>
            <person name="Rose J.K.C."/>
            <person name="Tang K."/>
        </authorList>
    </citation>
    <scope>NUCLEOTIDE SEQUENCE [LARGE SCALE GENOMIC DNA]</scope>
    <source>
        <strain evidence="2">cv. Huhao1</strain>
        <tissue evidence="1">Leaf</tissue>
    </source>
</reference>
<evidence type="ECO:0000313" key="2">
    <source>
        <dbReference type="Proteomes" id="UP000245207"/>
    </source>
</evidence>
<accession>A0A2U1MF94</accession>
<proteinExistence type="predicted"/>
<dbReference type="Proteomes" id="UP000245207">
    <property type="component" value="Unassembled WGS sequence"/>
</dbReference>
<name>A0A2U1MF94_ARTAN</name>
<sequence length="56" mass="6407">MGEPQAEERYFSEEVIIASKSIGLTMTAMLHTNRKTNGTHILKCNQPLLVEWMSDR</sequence>
<keyword evidence="2" id="KW-1185">Reference proteome</keyword>
<gene>
    <name evidence="1" type="ORF">CTI12_AA385260</name>
</gene>
<protein>
    <submittedName>
        <fullName evidence="1">Uncharacterized protein</fullName>
    </submittedName>
</protein>
<dbReference type="EMBL" id="PKPP01005493">
    <property type="protein sequence ID" value="PWA59917.1"/>
    <property type="molecule type" value="Genomic_DNA"/>
</dbReference>